<dbReference type="InterPro" id="IPR013735">
    <property type="entry name" value="TF_NusA_N"/>
</dbReference>
<dbReference type="GO" id="GO:0003700">
    <property type="term" value="F:DNA-binding transcription factor activity"/>
    <property type="evidence" value="ECO:0007669"/>
    <property type="project" value="InterPro"/>
</dbReference>
<evidence type="ECO:0000256" key="1">
    <source>
        <dbReference type="ARBA" id="ARBA00022472"/>
    </source>
</evidence>
<dbReference type="GO" id="GO:0005829">
    <property type="term" value="C:cytosol"/>
    <property type="evidence" value="ECO:0007669"/>
    <property type="project" value="TreeGrafter"/>
</dbReference>
<dbReference type="PANTHER" id="PTHR22648">
    <property type="entry name" value="TRANSCRIPTION TERMINATION FACTOR NUSA"/>
    <property type="match status" value="1"/>
</dbReference>
<dbReference type="InterPro" id="IPR009019">
    <property type="entry name" value="KH_sf_prok-type"/>
</dbReference>
<dbReference type="PROSITE" id="PS50126">
    <property type="entry name" value="S1"/>
    <property type="match status" value="1"/>
</dbReference>
<comment type="caution">
    <text evidence="9">The sequence shown here is derived from an EMBL/GenBank/DDBJ whole genome shotgun (WGS) entry which is preliminary data.</text>
</comment>
<dbReference type="EMBL" id="AXZG01000006">
    <property type="protein sequence ID" value="ERT67768.1"/>
    <property type="molecule type" value="Genomic_DNA"/>
</dbReference>
<dbReference type="SMART" id="SM00316">
    <property type="entry name" value="S1"/>
    <property type="match status" value="1"/>
</dbReference>
<dbReference type="Gene3D" id="2.40.50.140">
    <property type="entry name" value="Nucleic acid-binding proteins"/>
    <property type="match status" value="1"/>
</dbReference>
<gene>
    <name evidence="7" type="primary">nusA</name>
    <name evidence="9" type="ORF">HMPREF0742_00113</name>
</gene>
<dbReference type="Pfam" id="PF26594">
    <property type="entry name" value="KH_NusA_2nd"/>
    <property type="match status" value="1"/>
</dbReference>
<dbReference type="CDD" id="cd04455">
    <property type="entry name" value="S1_NusA"/>
    <property type="match status" value="1"/>
</dbReference>
<dbReference type="CDD" id="cd02134">
    <property type="entry name" value="KH-II_NusA_rpt1"/>
    <property type="match status" value="1"/>
</dbReference>
<evidence type="ECO:0000313" key="10">
    <source>
        <dbReference type="Proteomes" id="UP000017174"/>
    </source>
</evidence>
<evidence type="ECO:0000256" key="6">
    <source>
        <dbReference type="ARBA" id="ARBA00023163"/>
    </source>
</evidence>
<dbReference type="HAMAP" id="MF_00945_B">
    <property type="entry name" value="NusA_B"/>
    <property type="match status" value="1"/>
</dbReference>
<evidence type="ECO:0000256" key="3">
    <source>
        <dbReference type="ARBA" id="ARBA00022814"/>
    </source>
</evidence>
<dbReference type="InterPro" id="IPR010213">
    <property type="entry name" value="TF_NusA"/>
</dbReference>
<keyword evidence="2 7" id="KW-0963">Cytoplasm</keyword>
<evidence type="ECO:0000259" key="8">
    <source>
        <dbReference type="PROSITE" id="PS50126"/>
    </source>
</evidence>
<dbReference type="SUPFAM" id="SSF54814">
    <property type="entry name" value="Prokaryotic type KH domain (KH-domain type II)"/>
    <property type="match status" value="2"/>
</dbReference>
<name>U7VAF8_9MICC</name>
<evidence type="ECO:0000256" key="2">
    <source>
        <dbReference type="ARBA" id="ARBA00022490"/>
    </source>
</evidence>
<dbReference type="HOGENOM" id="CLU_029242_2_2_11"/>
<keyword evidence="5 7" id="KW-0805">Transcription regulation</keyword>
<dbReference type="Gene3D" id="3.30.1480.10">
    <property type="entry name" value="NusA, N-terminal domain"/>
    <property type="match status" value="1"/>
</dbReference>
<protein>
    <recommendedName>
        <fullName evidence="7">Transcription termination/antitermination protein NusA</fullName>
    </recommendedName>
</protein>
<dbReference type="Gene3D" id="3.30.300.20">
    <property type="match status" value="2"/>
</dbReference>
<dbReference type="GO" id="GO:0006353">
    <property type="term" value="P:DNA-templated transcription termination"/>
    <property type="evidence" value="ECO:0007669"/>
    <property type="project" value="UniProtKB-UniRule"/>
</dbReference>
<keyword evidence="6 7" id="KW-0804">Transcription</keyword>
<dbReference type="PATRIC" id="fig|888019.4.peg.94"/>
<dbReference type="InterPro" id="IPR012340">
    <property type="entry name" value="NA-bd_OB-fold"/>
</dbReference>
<proteinExistence type="inferred from homology"/>
<keyword evidence="3 7" id="KW-0889">Transcription antitermination</keyword>
<dbReference type="AlphaFoldDB" id="U7VAF8"/>
<evidence type="ECO:0000313" key="9">
    <source>
        <dbReference type="EMBL" id="ERT67768.1"/>
    </source>
</evidence>
<comment type="similarity">
    <text evidence="7">Belongs to the NusA family.</text>
</comment>
<dbReference type="Proteomes" id="UP000017174">
    <property type="component" value="Unassembled WGS sequence"/>
</dbReference>
<dbReference type="InterPro" id="IPR015946">
    <property type="entry name" value="KH_dom-like_a/b"/>
</dbReference>
<dbReference type="FunFam" id="3.30.300.20:FF:000005">
    <property type="entry name" value="Transcription termination/antitermination protein NusA"/>
    <property type="match status" value="1"/>
</dbReference>
<dbReference type="Pfam" id="PF08529">
    <property type="entry name" value="NusA_N"/>
    <property type="match status" value="1"/>
</dbReference>
<dbReference type="SMART" id="SM00322">
    <property type="entry name" value="KH"/>
    <property type="match status" value="2"/>
</dbReference>
<dbReference type="PANTHER" id="PTHR22648:SF0">
    <property type="entry name" value="TRANSCRIPTION TERMINATION_ANTITERMINATION PROTEIN NUSA"/>
    <property type="match status" value="1"/>
</dbReference>
<dbReference type="GO" id="GO:0031564">
    <property type="term" value="P:transcription antitermination"/>
    <property type="evidence" value="ECO:0007669"/>
    <property type="project" value="UniProtKB-UniRule"/>
</dbReference>
<dbReference type="InterPro" id="IPR036555">
    <property type="entry name" value="NusA_N_sf"/>
</dbReference>
<dbReference type="FunFam" id="3.30.300.20:FF:000002">
    <property type="entry name" value="Transcription termination/antitermination protein NusA"/>
    <property type="match status" value="1"/>
</dbReference>
<comment type="subcellular location">
    <subcellularLocation>
        <location evidence="7">Cytoplasm</location>
    </subcellularLocation>
</comment>
<dbReference type="GO" id="GO:0003723">
    <property type="term" value="F:RNA binding"/>
    <property type="evidence" value="ECO:0007669"/>
    <property type="project" value="UniProtKB-UniRule"/>
</dbReference>
<dbReference type="InterPro" id="IPR004087">
    <property type="entry name" value="KH_dom"/>
</dbReference>
<dbReference type="CDD" id="cd22529">
    <property type="entry name" value="KH-II_NusA_rpt2"/>
    <property type="match status" value="1"/>
</dbReference>
<dbReference type="InterPro" id="IPR030842">
    <property type="entry name" value="TF_NusA_bacterial"/>
</dbReference>
<reference evidence="9 10" key="1">
    <citation type="submission" date="2013-08" db="EMBL/GenBank/DDBJ databases">
        <authorList>
            <person name="Weinstock G."/>
            <person name="Sodergren E."/>
            <person name="Wylie T."/>
            <person name="Fulton L."/>
            <person name="Fulton R."/>
            <person name="Fronick C."/>
            <person name="O'Laughlin M."/>
            <person name="Godfrey J."/>
            <person name="Miner T."/>
            <person name="Herter B."/>
            <person name="Appelbaum E."/>
            <person name="Cordes M."/>
            <person name="Lek S."/>
            <person name="Wollam A."/>
            <person name="Pepin K.H."/>
            <person name="Palsikar V.B."/>
            <person name="Mitreva M."/>
            <person name="Wilson R.K."/>
        </authorList>
    </citation>
    <scope>NUCLEOTIDE SEQUENCE [LARGE SCALE GENOMIC DNA]</scope>
    <source>
        <strain evidence="9 10">F0184</strain>
    </source>
</reference>
<comment type="subunit">
    <text evidence="7">Monomer. Binds directly to the core enzyme of the DNA-dependent RNA polymerase and to nascent RNA.</text>
</comment>
<dbReference type="PROSITE" id="PS50084">
    <property type="entry name" value="KH_TYPE_1"/>
    <property type="match status" value="1"/>
</dbReference>
<keyword evidence="4 7" id="KW-0694">RNA-binding</keyword>
<dbReference type="SUPFAM" id="SSF50249">
    <property type="entry name" value="Nucleic acid-binding proteins"/>
    <property type="match status" value="1"/>
</dbReference>
<evidence type="ECO:0000256" key="4">
    <source>
        <dbReference type="ARBA" id="ARBA00022884"/>
    </source>
</evidence>
<feature type="domain" description="S1 motif" evidence="8">
    <location>
        <begin position="142"/>
        <end position="207"/>
    </location>
</feature>
<dbReference type="NCBIfam" id="TIGR01953">
    <property type="entry name" value="NusA"/>
    <property type="match status" value="1"/>
</dbReference>
<comment type="function">
    <text evidence="7">Participates in both transcription termination and antitermination.</text>
</comment>
<dbReference type="InterPro" id="IPR058582">
    <property type="entry name" value="KH_NusA_2nd"/>
</dbReference>
<accession>U7VAF8</accession>
<dbReference type="InterPro" id="IPR003029">
    <property type="entry name" value="S1_domain"/>
</dbReference>
<dbReference type="Pfam" id="PF13184">
    <property type="entry name" value="KH_NusA_1st"/>
    <property type="match status" value="1"/>
</dbReference>
<organism evidence="9 10">
    <name type="scientific">Rothia aeria F0184</name>
    <dbReference type="NCBI Taxonomy" id="888019"/>
    <lineage>
        <taxon>Bacteria</taxon>
        <taxon>Bacillati</taxon>
        <taxon>Actinomycetota</taxon>
        <taxon>Actinomycetes</taxon>
        <taxon>Micrococcales</taxon>
        <taxon>Micrococcaceae</taxon>
        <taxon>Rothia</taxon>
    </lineage>
</organism>
<evidence type="ECO:0000256" key="5">
    <source>
        <dbReference type="ARBA" id="ARBA00023015"/>
    </source>
</evidence>
<evidence type="ECO:0000256" key="7">
    <source>
        <dbReference type="HAMAP-Rule" id="MF_00945"/>
    </source>
</evidence>
<dbReference type="SUPFAM" id="SSF69705">
    <property type="entry name" value="Transcription factor NusA, N-terminal domain"/>
    <property type="match status" value="1"/>
</dbReference>
<keyword evidence="1 7" id="KW-0806">Transcription termination</keyword>
<dbReference type="InterPro" id="IPR025249">
    <property type="entry name" value="TF_NusA_KH_1st"/>
</dbReference>
<sequence length="374" mass="40613">MVKGIPSGSRGAQSVPALCYRERLMSVDNNMTIDLSVLSTLEKERGIALEELFALVENALLLAYMKQPGAIKGSRAEIDRKSGQFVILAPELDDDNQKIAEFDDTPNNFGRIAAATVRQVLAQRLRDAEDASVLGEFRDREGTLVSGVVQQGNNPRMVQVDLGTVEAVLPANEQVPGEKYPHGARIRAYLVEARRGQKGPSIVLSRSHPNLVLRLFEHEVPEISDGLVKIASIAREAGHRSKIAVHATDPSINAKGACIGDMGARVRAVAAELNDEKIDIVDYSSDPAEFIAAALSPAKVTEVIILDAREYSARAVVPDDQLSLAIGREGQNARLAAKLTGWRIDILSESKYAQLKAEEEVAERVSRALHADNE</sequence>